<keyword evidence="1" id="KW-0418">Kinase</keyword>
<dbReference type="Gene3D" id="3.30.565.10">
    <property type="entry name" value="Histidine kinase-like ATPase, C-terminal domain"/>
    <property type="match status" value="1"/>
</dbReference>
<organism evidence="3 4">
    <name type="scientific">Aminipila luticellarii</name>
    <dbReference type="NCBI Taxonomy" id="2507160"/>
    <lineage>
        <taxon>Bacteria</taxon>
        <taxon>Bacillati</taxon>
        <taxon>Bacillota</taxon>
        <taxon>Clostridia</taxon>
        <taxon>Peptostreptococcales</taxon>
        <taxon>Anaerovoracaceae</taxon>
        <taxon>Aminipila</taxon>
    </lineage>
</organism>
<reference evidence="3 4" key="1">
    <citation type="submission" date="2019-01" db="EMBL/GenBank/DDBJ databases">
        <title>Draft genomes of a novel of Aminipila strains.</title>
        <authorList>
            <person name="Ma S."/>
        </authorList>
    </citation>
    <scope>NUCLEOTIDE SEQUENCE [LARGE SCALE GENOMIC DNA]</scope>
    <source>
        <strain evidence="4">JN-39</strain>
    </source>
</reference>
<sequence>MADCIKFTVTGKPEYIKVVRMGIAALASNAGFDVEAVDDIKLAVDEACKAITCHGFNSWTNMYEVTCELHEDKMMIVITDTGNGRDLKKEYRPCKNCPQDGDLAMVVIKTLMDQAEIKAIYNEQKSIVMVKNK</sequence>
<feature type="domain" description="Histidine kinase/HSP90-like ATPase" evidence="2">
    <location>
        <begin position="11"/>
        <end position="131"/>
    </location>
</feature>
<dbReference type="InterPro" id="IPR050267">
    <property type="entry name" value="Anti-sigma-factor_SerPK"/>
</dbReference>
<dbReference type="PANTHER" id="PTHR35526">
    <property type="entry name" value="ANTI-SIGMA-F FACTOR RSBW-RELATED"/>
    <property type="match status" value="1"/>
</dbReference>
<dbReference type="KEGG" id="amij:EQM06_00040"/>
<gene>
    <name evidence="3" type="ORF">EQM06_00040</name>
</gene>
<dbReference type="Proteomes" id="UP000287601">
    <property type="component" value="Chromosome"/>
</dbReference>
<dbReference type="PANTHER" id="PTHR35526:SF3">
    <property type="entry name" value="ANTI-SIGMA-F FACTOR RSBW"/>
    <property type="match status" value="1"/>
</dbReference>
<keyword evidence="1" id="KW-0723">Serine/threonine-protein kinase</keyword>
<name>A0A410PRW3_9FIRM</name>
<dbReference type="OrthoDB" id="9798941at2"/>
<dbReference type="GO" id="GO:0004674">
    <property type="term" value="F:protein serine/threonine kinase activity"/>
    <property type="evidence" value="ECO:0007669"/>
    <property type="project" value="UniProtKB-KW"/>
</dbReference>
<dbReference type="RefSeq" id="WP_128744391.1">
    <property type="nucleotide sequence ID" value="NZ_CP035281.1"/>
</dbReference>
<dbReference type="AlphaFoldDB" id="A0A410PRW3"/>
<dbReference type="Pfam" id="PF13581">
    <property type="entry name" value="HATPase_c_2"/>
    <property type="match status" value="1"/>
</dbReference>
<dbReference type="InterPro" id="IPR036890">
    <property type="entry name" value="HATPase_C_sf"/>
</dbReference>
<dbReference type="CDD" id="cd16936">
    <property type="entry name" value="HATPase_RsbW-like"/>
    <property type="match status" value="1"/>
</dbReference>
<evidence type="ECO:0000259" key="2">
    <source>
        <dbReference type="Pfam" id="PF13581"/>
    </source>
</evidence>
<proteinExistence type="predicted"/>
<evidence type="ECO:0000313" key="4">
    <source>
        <dbReference type="Proteomes" id="UP000287601"/>
    </source>
</evidence>
<keyword evidence="4" id="KW-1185">Reference proteome</keyword>
<dbReference type="EMBL" id="CP035281">
    <property type="protein sequence ID" value="QAT41737.1"/>
    <property type="molecule type" value="Genomic_DNA"/>
</dbReference>
<evidence type="ECO:0000313" key="3">
    <source>
        <dbReference type="EMBL" id="QAT41737.1"/>
    </source>
</evidence>
<dbReference type="InterPro" id="IPR003594">
    <property type="entry name" value="HATPase_dom"/>
</dbReference>
<protein>
    <recommendedName>
        <fullName evidence="2">Histidine kinase/HSP90-like ATPase domain-containing protein</fullName>
    </recommendedName>
</protein>
<evidence type="ECO:0000256" key="1">
    <source>
        <dbReference type="ARBA" id="ARBA00022527"/>
    </source>
</evidence>
<keyword evidence="1" id="KW-0808">Transferase</keyword>
<accession>A0A410PRW3</accession>